<dbReference type="PANTHER" id="PTHR42718">
    <property type="entry name" value="MAJOR FACILITATOR SUPERFAMILY MULTIDRUG TRANSPORTER MFSC"/>
    <property type="match status" value="1"/>
</dbReference>
<comment type="caution">
    <text evidence="8">The sequence shown here is derived from an EMBL/GenBank/DDBJ whole genome shotgun (WGS) entry which is preliminary data.</text>
</comment>
<dbReference type="InterPro" id="IPR036259">
    <property type="entry name" value="MFS_trans_sf"/>
</dbReference>
<evidence type="ECO:0000313" key="8">
    <source>
        <dbReference type="EMBL" id="KAB8180956.1"/>
    </source>
</evidence>
<dbReference type="RefSeq" id="WP_139578462.1">
    <property type="nucleotide sequence ID" value="NZ_VDMA02000019.1"/>
</dbReference>
<protein>
    <submittedName>
        <fullName evidence="8">MFS transporter</fullName>
    </submittedName>
</protein>
<evidence type="ECO:0000256" key="1">
    <source>
        <dbReference type="ARBA" id="ARBA00004651"/>
    </source>
</evidence>
<feature type="transmembrane region" description="Helical" evidence="6">
    <location>
        <begin position="108"/>
        <end position="127"/>
    </location>
</feature>
<feature type="transmembrane region" description="Helical" evidence="6">
    <location>
        <begin position="12"/>
        <end position="31"/>
    </location>
</feature>
<feature type="transmembrane region" description="Helical" evidence="6">
    <location>
        <begin position="228"/>
        <end position="248"/>
    </location>
</feature>
<dbReference type="Pfam" id="PF07690">
    <property type="entry name" value="MFS_1"/>
    <property type="match status" value="1"/>
</dbReference>
<feature type="transmembrane region" description="Helical" evidence="6">
    <location>
        <begin position="269"/>
        <end position="293"/>
    </location>
</feature>
<dbReference type="InterPro" id="IPR011701">
    <property type="entry name" value="MFS"/>
</dbReference>
<sequence>MTGAEACRPTRLMSLGLVAGPILSMVDSSVVNLAVQDLTRELNRPLEVVQWAVSGYLLALAVGLALTSFLARRFGLVPTYIGSLALFTLASAACALSPDAGALICCRALQGLGGAPLVPLAIGLLIGEGGAATGSGGRVPLAAGLAFFAAPALGVSLGGLLIGAYGWRSIFLINLPIGLLALPGAFAAYRAGLGVRGDRAVRPDLPGLMLLATGLGLATYGVERVAAHGWATPSWPIGLALLAAYVLWARRRPQAALALDLVRDSARAMTLALCGRGLAIGFTSQPLVIALLGGLAPERVPDANTLFSVAQRLAGSFGIALLVTFFTTRGAATGSPLTGFRETALVLAAAALLGTLGATGLRLASATGRRAGPDSA</sequence>
<feature type="transmembrane region" description="Helical" evidence="6">
    <location>
        <begin position="344"/>
        <end position="364"/>
    </location>
</feature>
<dbReference type="PROSITE" id="PS50850">
    <property type="entry name" value="MFS"/>
    <property type="match status" value="1"/>
</dbReference>
<keyword evidence="3 6" id="KW-0812">Transmembrane</keyword>
<feature type="transmembrane region" description="Helical" evidence="6">
    <location>
        <begin position="51"/>
        <end position="70"/>
    </location>
</feature>
<dbReference type="AlphaFoldDB" id="A0A5N6BK40"/>
<evidence type="ECO:0000256" key="5">
    <source>
        <dbReference type="ARBA" id="ARBA00023136"/>
    </source>
</evidence>
<evidence type="ECO:0000256" key="6">
    <source>
        <dbReference type="SAM" id="Phobius"/>
    </source>
</evidence>
<name>A0A5N6BK40_9ACTN</name>
<dbReference type="SUPFAM" id="SSF103473">
    <property type="entry name" value="MFS general substrate transporter"/>
    <property type="match status" value="1"/>
</dbReference>
<evidence type="ECO:0000256" key="3">
    <source>
        <dbReference type="ARBA" id="ARBA00022692"/>
    </source>
</evidence>
<accession>A0A5N6BK40</accession>
<dbReference type="GO" id="GO:0005886">
    <property type="term" value="C:plasma membrane"/>
    <property type="evidence" value="ECO:0007669"/>
    <property type="project" value="UniProtKB-SubCell"/>
</dbReference>
<keyword evidence="9" id="KW-1185">Reference proteome</keyword>
<comment type="subcellular location">
    <subcellularLocation>
        <location evidence="1">Cell membrane</location>
        <topology evidence="1">Multi-pass membrane protein</topology>
    </subcellularLocation>
</comment>
<proteinExistence type="predicted"/>
<dbReference type="GO" id="GO:0022857">
    <property type="term" value="F:transmembrane transporter activity"/>
    <property type="evidence" value="ECO:0007669"/>
    <property type="project" value="InterPro"/>
</dbReference>
<dbReference type="EMBL" id="VDMA02000019">
    <property type="protein sequence ID" value="KAB8180956.1"/>
    <property type="molecule type" value="Genomic_DNA"/>
</dbReference>
<feature type="transmembrane region" description="Helical" evidence="6">
    <location>
        <begin position="313"/>
        <end position="332"/>
    </location>
</feature>
<feature type="domain" description="Major facilitator superfamily (MFS) profile" evidence="7">
    <location>
        <begin position="13"/>
        <end position="376"/>
    </location>
</feature>
<feature type="transmembrane region" description="Helical" evidence="6">
    <location>
        <begin position="139"/>
        <end position="165"/>
    </location>
</feature>
<feature type="transmembrane region" description="Helical" evidence="6">
    <location>
        <begin position="171"/>
        <end position="193"/>
    </location>
</feature>
<feature type="transmembrane region" description="Helical" evidence="6">
    <location>
        <begin position="77"/>
        <end position="96"/>
    </location>
</feature>
<evidence type="ECO:0000256" key="4">
    <source>
        <dbReference type="ARBA" id="ARBA00022989"/>
    </source>
</evidence>
<dbReference type="Gene3D" id="1.20.1720.10">
    <property type="entry name" value="Multidrug resistance protein D"/>
    <property type="match status" value="1"/>
</dbReference>
<evidence type="ECO:0000256" key="2">
    <source>
        <dbReference type="ARBA" id="ARBA00022448"/>
    </source>
</evidence>
<dbReference type="InterPro" id="IPR020846">
    <property type="entry name" value="MFS_dom"/>
</dbReference>
<keyword evidence="5 6" id="KW-0472">Membrane</keyword>
<evidence type="ECO:0000313" key="9">
    <source>
        <dbReference type="Proteomes" id="UP000313066"/>
    </source>
</evidence>
<gene>
    <name evidence="8" type="ORF">FH610_030440</name>
</gene>
<keyword evidence="4 6" id="KW-1133">Transmembrane helix</keyword>
<keyword evidence="2" id="KW-0813">Transport</keyword>
<reference evidence="8 9" key="1">
    <citation type="submission" date="2019-10" db="EMBL/GenBank/DDBJ databases">
        <title>Nonomuraea sp. nov., isolated from Phyllanthus amarus.</title>
        <authorList>
            <person name="Klykleung N."/>
            <person name="Tanasupawat S."/>
        </authorList>
    </citation>
    <scope>NUCLEOTIDE SEQUENCE [LARGE SCALE GENOMIC DNA]</scope>
    <source>
        <strain evidence="8 9">CR1-09</strain>
    </source>
</reference>
<organism evidence="8 9">
    <name type="scientific">Microbispora catharanthi</name>
    <dbReference type="NCBI Taxonomy" id="1712871"/>
    <lineage>
        <taxon>Bacteria</taxon>
        <taxon>Bacillati</taxon>
        <taxon>Actinomycetota</taxon>
        <taxon>Actinomycetes</taxon>
        <taxon>Streptosporangiales</taxon>
        <taxon>Streptosporangiaceae</taxon>
        <taxon>Microbispora</taxon>
    </lineage>
</organism>
<dbReference type="Proteomes" id="UP000313066">
    <property type="component" value="Unassembled WGS sequence"/>
</dbReference>
<dbReference type="PANTHER" id="PTHR42718:SF9">
    <property type="entry name" value="MAJOR FACILITATOR SUPERFAMILY MULTIDRUG TRANSPORTER MFSC"/>
    <property type="match status" value="1"/>
</dbReference>
<evidence type="ECO:0000259" key="7">
    <source>
        <dbReference type="PROSITE" id="PS50850"/>
    </source>
</evidence>